<keyword evidence="4" id="KW-0378">Hydrolase</keyword>
<keyword evidence="6 7" id="KW-0472">Membrane</keyword>
<reference evidence="9" key="1">
    <citation type="journal article" date="2007" name="J. Bacteriol.">
        <title>Comparative genome analysis of four magnetotactic bacteria reveals a complex set of group-specific genes implicated in magnetosome biomineralization and function.</title>
        <authorList>
            <person name="Richter M."/>
            <person name="Kube M."/>
            <person name="Bazylinski D.A."/>
            <person name="Lombardot T."/>
            <person name="Gloeckner F.O."/>
            <person name="Reinhardt R."/>
            <person name="Schueler D."/>
        </authorList>
    </citation>
    <scope>NUCLEOTIDE SEQUENCE</scope>
    <source>
        <strain evidence="9">MSR-1</strain>
    </source>
</reference>
<keyword evidence="3 7" id="KW-0812">Transmembrane</keyword>
<dbReference type="EMBL" id="CU459003">
    <property type="protein sequence ID" value="CAM75171.1"/>
    <property type="molecule type" value="Genomic_DNA"/>
</dbReference>
<dbReference type="SUPFAM" id="SSF48317">
    <property type="entry name" value="Acid phosphatase/Vanadium-dependent haloperoxidase"/>
    <property type="match status" value="1"/>
</dbReference>
<gene>
    <name evidence="9" type="ORF">MGR_0668</name>
</gene>
<dbReference type="CDD" id="cd03389">
    <property type="entry name" value="PAP2_lipid_A_1_phosphatase"/>
    <property type="match status" value="1"/>
</dbReference>
<dbReference type="GO" id="GO:0016787">
    <property type="term" value="F:hydrolase activity"/>
    <property type="evidence" value="ECO:0007669"/>
    <property type="project" value="UniProtKB-KW"/>
</dbReference>
<evidence type="ECO:0000256" key="7">
    <source>
        <dbReference type="SAM" id="Phobius"/>
    </source>
</evidence>
<dbReference type="PANTHER" id="PTHR14969">
    <property type="entry name" value="SPHINGOSINE-1-PHOSPHATE PHOSPHOHYDROLASE"/>
    <property type="match status" value="1"/>
</dbReference>
<evidence type="ECO:0000256" key="3">
    <source>
        <dbReference type="ARBA" id="ARBA00022692"/>
    </source>
</evidence>
<dbReference type="SMART" id="SM00014">
    <property type="entry name" value="acidPPc"/>
    <property type="match status" value="1"/>
</dbReference>
<dbReference type="PANTHER" id="PTHR14969:SF62">
    <property type="entry name" value="DECAPRENYLPHOSPHORYL-5-PHOSPHORIBOSE PHOSPHATASE RV3807C-RELATED"/>
    <property type="match status" value="1"/>
</dbReference>
<feature type="transmembrane region" description="Helical" evidence="7">
    <location>
        <begin position="129"/>
        <end position="150"/>
    </location>
</feature>
<evidence type="ECO:0000256" key="1">
    <source>
        <dbReference type="ARBA" id="ARBA00004651"/>
    </source>
</evidence>
<dbReference type="InterPro" id="IPR036938">
    <property type="entry name" value="PAP2/HPO_sf"/>
</dbReference>
<dbReference type="InterPro" id="IPR000326">
    <property type="entry name" value="PAP2/HPO"/>
</dbReference>
<feature type="domain" description="Phosphatidic acid phosphatase type 2/haloperoxidase" evidence="8">
    <location>
        <begin position="132"/>
        <end position="245"/>
    </location>
</feature>
<dbReference type="RefSeq" id="WP_106002676.1">
    <property type="nucleotide sequence ID" value="NZ_CP027527.1"/>
</dbReference>
<evidence type="ECO:0000256" key="5">
    <source>
        <dbReference type="ARBA" id="ARBA00022989"/>
    </source>
</evidence>
<proteinExistence type="predicted"/>
<feature type="transmembrane region" description="Helical" evidence="7">
    <location>
        <begin position="98"/>
        <end position="117"/>
    </location>
</feature>
<dbReference type="Pfam" id="PF01569">
    <property type="entry name" value="PAP2"/>
    <property type="match status" value="1"/>
</dbReference>
<name>A4TX14_9PROT</name>
<dbReference type="AlphaFoldDB" id="A4TX14"/>
<evidence type="ECO:0000256" key="4">
    <source>
        <dbReference type="ARBA" id="ARBA00022801"/>
    </source>
</evidence>
<evidence type="ECO:0000256" key="6">
    <source>
        <dbReference type="ARBA" id="ARBA00023136"/>
    </source>
</evidence>
<keyword evidence="5 7" id="KW-1133">Transmembrane helix</keyword>
<keyword evidence="2" id="KW-1003">Cell membrane</keyword>
<sequence length="263" mass="29342">MKRGLLTLLERFAIAWEGLELWAAHSWRQSAPLRAQLAGHGQRISRHPLSWGTFYVSLYCALSMLALDRPVAAWLKATITGEIEGFFKIVTRLGEAQLYLIPAGILFLLLMLTAWRAPSPQARARWRQLAVAPGFLFLSIATSGLISNAIKTSLGRLRPRYWFEQGLYGFEPFNTQWGMNSFPSGHSQAGFAAMTALMVIFPRHAALWLSIAVLVAASRVATTVHWMSDAVAGSWLAICITIVLARWFRAKGWRVSYSSHSPL</sequence>
<feature type="transmembrane region" description="Helical" evidence="7">
    <location>
        <begin position="205"/>
        <end position="224"/>
    </location>
</feature>
<comment type="subcellular location">
    <subcellularLocation>
        <location evidence="1">Cell membrane</location>
        <topology evidence="1">Multi-pass membrane protein</topology>
    </subcellularLocation>
</comment>
<protein>
    <submittedName>
        <fullName evidence="9">Phosphoesterase, PA-phosphatase</fullName>
    </submittedName>
</protein>
<evidence type="ECO:0000256" key="2">
    <source>
        <dbReference type="ARBA" id="ARBA00022475"/>
    </source>
</evidence>
<dbReference type="GO" id="GO:0005886">
    <property type="term" value="C:plasma membrane"/>
    <property type="evidence" value="ECO:0007669"/>
    <property type="project" value="UniProtKB-SubCell"/>
</dbReference>
<evidence type="ECO:0000259" key="8">
    <source>
        <dbReference type="SMART" id="SM00014"/>
    </source>
</evidence>
<accession>A4TX14</accession>
<dbReference type="Gene3D" id="1.20.144.10">
    <property type="entry name" value="Phosphatidic acid phosphatase type 2/haloperoxidase"/>
    <property type="match status" value="2"/>
</dbReference>
<organism evidence="9">
    <name type="scientific">Magnetospirillum gryphiswaldense</name>
    <dbReference type="NCBI Taxonomy" id="55518"/>
    <lineage>
        <taxon>Bacteria</taxon>
        <taxon>Pseudomonadati</taxon>
        <taxon>Pseudomonadota</taxon>
        <taxon>Alphaproteobacteria</taxon>
        <taxon>Rhodospirillales</taxon>
        <taxon>Rhodospirillaceae</taxon>
        <taxon>Magnetospirillum</taxon>
    </lineage>
</organism>
<feature type="transmembrane region" description="Helical" evidence="7">
    <location>
        <begin position="230"/>
        <end position="248"/>
    </location>
</feature>
<evidence type="ECO:0000313" key="9">
    <source>
        <dbReference type="EMBL" id="CAM75171.1"/>
    </source>
</evidence>